<evidence type="ECO:0000256" key="1">
    <source>
        <dbReference type="SAM" id="Phobius"/>
    </source>
</evidence>
<dbReference type="Proteomes" id="UP000001075">
    <property type="component" value="Unassembled WGS sequence"/>
</dbReference>
<protein>
    <submittedName>
        <fullName evidence="2">Uncharacterized protein</fullName>
    </submittedName>
</protein>
<organism evidence="2 3">
    <name type="scientific">Cricetulus griseus</name>
    <name type="common">Chinese hamster</name>
    <name type="synonym">Cricetulus barabensis griseus</name>
    <dbReference type="NCBI Taxonomy" id="10029"/>
    <lineage>
        <taxon>Eukaryota</taxon>
        <taxon>Metazoa</taxon>
        <taxon>Chordata</taxon>
        <taxon>Craniata</taxon>
        <taxon>Vertebrata</taxon>
        <taxon>Euteleostomi</taxon>
        <taxon>Mammalia</taxon>
        <taxon>Eutheria</taxon>
        <taxon>Euarchontoglires</taxon>
        <taxon>Glires</taxon>
        <taxon>Rodentia</taxon>
        <taxon>Myomorpha</taxon>
        <taxon>Muroidea</taxon>
        <taxon>Cricetidae</taxon>
        <taxon>Cricetinae</taxon>
        <taxon>Cricetulus</taxon>
    </lineage>
</organism>
<reference evidence="3" key="1">
    <citation type="journal article" date="2011" name="Nat. Biotechnol.">
        <title>The genomic sequence of the Chinese hamster ovary (CHO)-K1 cell line.</title>
        <authorList>
            <person name="Xu X."/>
            <person name="Nagarajan H."/>
            <person name="Lewis N.E."/>
            <person name="Pan S."/>
            <person name="Cai Z."/>
            <person name="Liu X."/>
            <person name="Chen W."/>
            <person name="Xie M."/>
            <person name="Wang W."/>
            <person name="Hammond S."/>
            <person name="Andersen M.R."/>
            <person name="Neff N."/>
            <person name="Passarelli B."/>
            <person name="Koh W."/>
            <person name="Fan H.C."/>
            <person name="Wang J."/>
            <person name="Gui Y."/>
            <person name="Lee K.H."/>
            <person name="Betenbaugh M.J."/>
            <person name="Quake S.R."/>
            <person name="Famili I."/>
            <person name="Palsson B.O."/>
            <person name="Wang J."/>
        </authorList>
    </citation>
    <scope>NUCLEOTIDE SEQUENCE [LARGE SCALE GENOMIC DNA]</scope>
    <source>
        <strain evidence="3">CHO K1 cell line</strain>
    </source>
</reference>
<evidence type="ECO:0000313" key="3">
    <source>
        <dbReference type="Proteomes" id="UP000001075"/>
    </source>
</evidence>
<feature type="transmembrane region" description="Helical" evidence="1">
    <location>
        <begin position="6"/>
        <end position="29"/>
    </location>
</feature>
<gene>
    <name evidence="2" type="ORF">I79_019570</name>
</gene>
<dbReference type="AlphaFoldDB" id="G3I7S2"/>
<keyword evidence="1" id="KW-0472">Membrane</keyword>
<proteinExistence type="predicted"/>
<dbReference type="EMBL" id="JH001452">
    <property type="protein sequence ID" value="EGW12278.1"/>
    <property type="molecule type" value="Genomic_DNA"/>
</dbReference>
<dbReference type="InParanoid" id="G3I7S2"/>
<accession>G3I7S2</accession>
<sequence length="57" mass="6385">MYYFLSGTWAFVVSGIGTLVPILWAPGIFSCLSHIRRQDSAPLSLTFGLTCFDVEYH</sequence>
<keyword evidence="1" id="KW-0812">Transmembrane</keyword>
<keyword evidence="1" id="KW-1133">Transmembrane helix</keyword>
<evidence type="ECO:0000313" key="2">
    <source>
        <dbReference type="EMBL" id="EGW12278.1"/>
    </source>
</evidence>
<name>G3I7S2_CRIGR</name>